<sequence>MIIKPTLAEKMTIFFDQKNQPNERVTMGLITLQPGEKSPAEGFARHDQDEYSYVISGTAHTILEDGQDLLGKPGDAQLIEKGEGHINYNDGDEPAVVVWMLVDRN</sequence>
<dbReference type="InterPro" id="IPR011051">
    <property type="entry name" value="RmlC_Cupin_sf"/>
</dbReference>
<dbReference type="RefSeq" id="WP_207941951.1">
    <property type="nucleotide sequence ID" value="NZ_CP147251.1"/>
</dbReference>
<evidence type="ECO:0000313" key="3">
    <source>
        <dbReference type="Proteomes" id="UP000664701"/>
    </source>
</evidence>
<evidence type="ECO:0000259" key="1">
    <source>
        <dbReference type="Pfam" id="PF07883"/>
    </source>
</evidence>
<protein>
    <recommendedName>
        <fullName evidence="1">Cupin type-2 domain-containing protein</fullName>
    </recommendedName>
</protein>
<name>A0ABZ2SJ46_9ENTE</name>
<evidence type="ECO:0000313" key="2">
    <source>
        <dbReference type="EMBL" id="WYJ75884.1"/>
    </source>
</evidence>
<feature type="domain" description="Cupin type-2" evidence="1">
    <location>
        <begin position="29"/>
        <end position="100"/>
    </location>
</feature>
<dbReference type="Gene3D" id="2.60.120.10">
    <property type="entry name" value="Jelly Rolls"/>
    <property type="match status" value="1"/>
</dbReference>
<proteinExistence type="predicted"/>
<reference evidence="2 3" key="1">
    <citation type="submission" date="2021-03" db="EMBL/GenBank/DDBJ databases">
        <authorList>
            <person name="Gilmore M.S."/>
            <person name="Schwartzman J."/>
            <person name="Van Tyne D."/>
            <person name="Martin M."/>
            <person name="Earl A.M."/>
            <person name="Manson A.L."/>
            <person name="Straub T."/>
            <person name="Salamzade R."/>
            <person name="Saavedra J."/>
            <person name="Lebreton F."/>
            <person name="Prichula J."/>
            <person name="Schaufler K."/>
            <person name="Gaca A."/>
            <person name="Sgardioli B."/>
            <person name="Wagenaar J."/>
            <person name="Strong T."/>
        </authorList>
    </citation>
    <scope>NUCLEOTIDE SEQUENCE [LARGE SCALE GENOMIC DNA]</scope>
    <source>
        <strain evidence="2 3">DIV2402</strain>
    </source>
</reference>
<reference evidence="2 3" key="2">
    <citation type="submission" date="2024-03" db="EMBL/GenBank/DDBJ databases">
        <title>The Genome Sequence of Enterococcus sp. DIV2402.</title>
        <authorList>
            <consortium name="The Broad Institute Genomics Platform"/>
            <consortium name="The Broad Institute Microbial Omics Core"/>
            <consortium name="The Broad Institute Genomic Center for Infectious Diseases"/>
            <person name="Earl A."/>
            <person name="Manson A."/>
            <person name="Gilmore M."/>
            <person name="Schwartman J."/>
            <person name="Shea T."/>
            <person name="Abouelleil A."/>
            <person name="Cao P."/>
            <person name="Chapman S."/>
            <person name="Cusick C."/>
            <person name="Young S."/>
            <person name="Neafsey D."/>
            <person name="Nusbaum C."/>
            <person name="Birren B."/>
        </authorList>
    </citation>
    <scope>NUCLEOTIDE SEQUENCE [LARGE SCALE GENOMIC DNA]</scope>
    <source>
        <strain evidence="2 3">DIV2402</strain>
    </source>
</reference>
<gene>
    <name evidence="2" type="ORF">DOK78_000472</name>
</gene>
<dbReference type="SUPFAM" id="SSF51182">
    <property type="entry name" value="RmlC-like cupins"/>
    <property type="match status" value="1"/>
</dbReference>
<keyword evidence="3" id="KW-1185">Reference proteome</keyword>
<dbReference type="Proteomes" id="UP000664701">
    <property type="component" value="Chromosome"/>
</dbReference>
<dbReference type="EMBL" id="CP147251">
    <property type="protein sequence ID" value="WYJ75884.1"/>
    <property type="molecule type" value="Genomic_DNA"/>
</dbReference>
<dbReference type="Pfam" id="PF07883">
    <property type="entry name" value="Cupin_2"/>
    <property type="match status" value="1"/>
</dbReference>
<dbReference type="InterPro" id="IPR014710">
    <property type="entry name" value="RmlC-like_jellyroll"/>
</dbReference>
<dbReference type="InterPro" id="IPR013096">
    <property type="entry name" value="Cupin_2"/>
</dbReference>
<organism evidence="2 3">
    <name type="scientific">Candidatus Enterococcus lowellii</name>
    <dbReference type="NCBI Taxonomy" id="2230877"/>
    <lineage>
        <taxon>Bacteria</taxon>
        <taxon>Bacillati</taxon>
        <taxon>Bacillota</taxon>
        <taxon>Bacilli</taxon>
        <taxon>Lactobacillales</taxon>
        <taxon>Enterococcaceae</taxon>
        <taxon>Enterococcus</taxon>
    </lineage>
</organism>
<accession>A0ABZ2SJ46</accession>